<dbReference type="Pfam" id="PF13649">
    <property type="entry name" value="Methyltransf_25"/>
    <property type="match status" value="1"/>
</dbReference>
<dbReference type="Proteomes" id="UP000307943">
    <property type="component" value="Unassembled WGS sequence"/>
</dbReference>
<evidence type="ECO:0000256" key="3">
    <source>
        <dbReference type="ARBA" id="ARBA00023125"/>
    </source>
</evidence>
<dbReference type="AlphaFoldDB" id="A0A5C4SYD5"/>
<comment type="caution">
    <text evidence="6">The sequence shown here is derived from an EMBL/GenBank/DDBJ whole genome shotgun (WGS) entry which is preliminary data.</text>
</comment>
<dbReference type="GO" id="GO:0003677">
    <property type="term" value="F:DNA binding"/>
    <property type="evidence" value="ECO:0007669"/>
    <property type="project" value="UniProtKB-KW"/>
</dbReference>
<dbReference type="PRINTS" id="PR00040">
    <property type="entry name" value="HTHMERR"/>
</dbReference>
<proteinExistence type="predicted"/>
<accession>A0A5C4SYD5</accession>
<keyword evidence="3" id="KW-0238">DNA-binding</keyword>
<evidence type="ECO:0000313" key="6">
    <source>
        <dbReference type="EMBL" id="TNJ61551.1"/>
    </source>
</evidence>
<dbReference type="PANTHER" id="PTHR30204">
    <property type="entry name" value="REDOX-CYCLING DRUG-SENSING TRANSCRIPTIONAL ACTIVATOR SOXR"/>
    <property type="match status" value="1"/>
</dbReference>
<dbReference type="SUPFAM" id="SSF46955">
    <property type="entry name" value="Putative DNA-binding domain"/>
    <property type="match status" value="1"/>
</dbReference>
<feature type="domain" description="HTH merR-type" evidence="5">
    <location>
        <begin position="1"/>
        <end position="68"/>
    </location>
</feature>
<protein>
    <submittedName>
        <fullName evidence="6">Methyltransferase domain-containing protein</fullName>
    </submittedName>
</protein>
<keyword evidence="1" id="KW-0678">Repressor</keyword>
<keyword evidence="6" id="KW-0808">Transferase</keyword>
<dbReference type="InterPro" id="IPR009061">
    <property type="entry name" value="DNA-bd_dom_put_sf"/>
</dbReference>
<keyword evidence="6" id="KW-0489">Methyltransferase</keyword>
<dbReference type="GO" id="GO:0032259">
    <property type="term" value="P:methylation"/>
    <property type="evidence" value="ECO:0007669"/>
    <property type="project" value="UniProtKB-KW"/>
</dbReference>
<evidence type="ECO:0000259" key="5">
    <source>
        <dbReference type="PROSITE" id="PS50937"/>
    </source>
</evidence>
<dbReference type="InterPro" id="IPR041698">
    <property type="entry name" value="Methyltransf_25"/>
</dbReference>
<dbReference type="EMBL" id="VDCQ01000074">
    <property type="protein sequence ID" value="TNJ61551.1"/>
    <property type="molecule type" value="Genomic_DNA"/>
</dbReference>
<dbReference type="SUPFAM" id="SSF53335">
    <property type="entry name" value="S-adenosyl-L-methionine-dependent methyltransferases"/>
    <property type="match status" value="1"/>
</dbReference>
<dbReference type="Gene3D" id="1.10.1660.10">
    <property type="match status" value="1"/>
</dbReference>
<dbReference type="RefSeq" id="WP_139606763.1">
    <property type="nucleotide sequence ID" value="NZ_VDCQ01000074.1"/>
</dbReference>
<dbReference type="InterPro" id="IPR029063">
    <property type="entry name" value="SAM-dependent_MTases_sf"/>
</dbReference>
<keyword evidence="7" id="KW-1185">Reference proteome</keyword>
<reference evidence="6 7" key="1">
    <citation type="submission" date="2019-05" db="EMBL/GenBank/DDBJ databases">
        <title>We sequenced the genome of Paenibacillus hemerocallicola KCTC 33185 for further insight into its adaptation and study the phylogeny of Paenibacillus.</title>
        <authorList>
            <person name="Narsing Rao M.P."/>
        </authorList>
    </citation>
    <scope>NUCLEOTIDE SEQUENCE [LARGE SCALE GENOMIC DNA]</scope>
    <source>
        <strain evidence="6 7">KCTC 33185</strain>
    </source>
</reference>
<dbReference type="PROSITE" id="PS50937">
    <property type="entry name" value="HTH_MERR_2"/>
    <property type="match status" value="1"/>
</dbReference>
<evidence type="ECO:0000313" key="7">
    <source>
        <dbReference type="Proteomes" id="UP000307943"/>
    </source>
</evidence>
<dbReference type="SMART" id="SM00422">
    <property type="entry name" value="HTH_MERR"/>
    <property type="match status" value="1"/>
</dbReference>
<dbReference type="GO" id="GO:0003700">
    <property type="term" value="F:DNA-binding transcription factor activity"/>
    <property type="evidence" value="ECO:0007669"/>
    <property type="project" value="InterPro"/>
</dbReference>
<name>A0A5C4SYD5_9BACL</name>
<sequence>MKIKEIAEKLNISSRAIRFYEEKGLLAPAKDSSGYRTFDESDVWRLQTVIALREAGMPLEDIRRTITASSAGDRDAIRRNLEIQRSGMASKWIELKQMIETADRMLALTNERETVPVEAMYRIAELSRRLREERGEWRDRWGYDRLASTHDQRVESHSGEFSDYTQALELVAKWTSARSNEEGLDLGTGTGNLAGMLARQGAKMAGVDQSLQMLKQCNEKFPQVETRIGNLLAIPYTEGKFDFIVSSFALHHLSGGQIRLALEEMRRVLKPRGRICIADLLFQDEHARASHADSFPDNSGYALLPDVAEWLEKRDYIVKAERINELLHIVYAVPIR</sequence>
<gene>
    <name evidence="6" type="ORF">FE784_34315</name>
</gene>
<dbReference type="OrthoDB" id="465705at2"/>
<dbReference type="Gene3D" id="3.40.50.150">
    <property type="entry name" value="Vaccinia Virus protein VP39"/>
    <property type="match status" value="1"/>
</dbReference>
<evidence type="ECO:0000256" key="2">
    <source>
        <dbReference type="ARBA" id="ARBA00023015"/>
    </source>
</evidence>
<dbReference type="Pfam" id="PF13411">
    <property type="entry name" value="MerR_1"/>
    <property type="match status" value="1"/>
</dbReference>
<evidence type="ECO:0000256" key="4">
    <source>
        <dbReference type="ARBA" id="ARBA00023163"/>
    </source>
</evidence>
<keyword evidence="2" id="KW-0805">Transcription regulation</keyword>
<organism evidence="6 7">
    <name type="scientific">Paenibacillus hemerocallicola</name>
    <dbReference type="NCBI Taxonomy" id="1172614"/>
    <lineage>
        <taxon>Bacteria</taxon>
        <taxon>Bacillati</taxon>
        <taxon>Bacillota</taxon>
        <taxon>Bacilli</taxon>
        <taxon>Bacillales</taxon>
        <taxon>Paenibacillaceae</taxon>
        <taxon>Paenibacillus</taxon>
    </lineage>
</organism>
<evidence type="ECO:0000256" key="1">
    <source>
        <dbReference type="ARBA" id="ARBA00022491"/>
    </source>
</evidence>
<dbReference type="CDD" id="cd00592">
    <property type="entry name" value="HTH_MerR-like"/>
    <property type="match status" value="1"/>
</dbReference>
<dbReference type="InterPro" id="IPR047057">
    <property type="entry name" value="MerR_fam"/>
</dbReference>
<dbReference type="GO" id="GO:0008168">
    <property type="term" value="F:methyltransferase activity"/>
    <property type="evidence" value="ECO:0007669"/>
    <property type="project" value="UniProtKB-KW"/>
</dbReference>
<dbReference type="CDD" id="cd02440">
    <property type="entry name" value="AdoMet_MTases"/>
    <property type="match status" value="1"/>
</dbReference>
<dbReference type="PANTHER" id="PTHR30204:SF69">
    <property type="entry name" value="MERR-FAMILY TRANSCRIPTIONAL REGULATOR"/>
    <property type="match status" value="1"/>
</dbReference>
<dbReference type="InterPro" id="IPR000551">
    <property type="entry name" value="MerR-type_HTH_dom"/>
</dbReference>
<keyword evidence="4" id="KW-0804">Transcription</keyword>